<name>B7VIL0_VIBA3</name>
<dbReference type="Pfam" id="PF00700">
    <property type="entry name" value="Flagellin_C"/>
    <property type="match status" value="1"/>
</dbReference>
<dbReference type="Pfam" id="PF00669">
    <property type="entry name" value="Flagellin_N"/>
    <property type="match status" value="1"/>
</dbReference>
<dbReference type="PANTHER" id="PTHR42792">
    <property type="entry name" value="FLAGELLIN"/>
    <property type="match status" value="1"/>
</dbReference>
<dbReference type="SUPFAM" id="SSF64518">
    <property type="entry name" value="Phase 1 flagellin"/>
    <property type="match status" value="1"/>
</dbReference>
<evidence type="ECO:0000256" key="2">
    <source>
        <dbReference type="ARBA" id="ARBA00022525"/>
    </source>
</evidence>
<dbReference type="HOGENOM" id="CLU_011142_7_1_6"/>
<dbReference type="GO" id="GO:0005576">
    <property type="term" value="C:extracellular region"/>
    <property type="evidence" value="ECO:0007669"/>
    <property type="project" value="UniProtKB-SubCell"/>
</dbReference>
<dbReference type="Gene3D" id="6.10.10.10">
    <property type="entry name" value="Flagellar export chaperone, C-terminal domain"/>
    <property type="match status" value="1"/>
</dbReference>
<reference evidence="8 9" key="1">
    <citation type="submission" date="2009-02" db="EMBL/GenBank/DDBJ databases">
        <title>Vibrio splendidus str. LGP32 complete genome.</title>
        <authorList>
            <person name="Mazel D."/>
            <person name="Le Roux F."/>
        </authorList>
    </citation>
    <scope>NUCLEOTIDE SEQUENCE [LARGE SCALE GENOMIC DNA]</scope>
    <source>
        <strain evidence="8 9">LGP32</strain>
    </source>
</reference>
<organism evidence="8 9">
    <name type="scientific">Vibrio atlanticus (strain LGP32)</name>
    <name type="common">Vibrio splendidus (strain Mel32)</name>
    <dbReference type="NCBI Taxonomy" id="575788"/>
    <lineage>
        <taxon>Bacteria</taxon>
        <taxon>Pseudomonadati</taxon>
        <taxon>Pseudomonadota</taxon>
        <taxon>Gammaproteobacteria</taxon>
        <taxon>Vibrionales</taxon>
        <taxon>Vibrionaceae</taxon>
        <taxon>Vibrio</taxon>
    </lineage>
</organism>
<dbReference type="PANTHER" id="PTHR42792:SF2">
    <property type="entry name" value="FLAGELLIN"/>
    <property type="match status" value="1"/>
</dbReference>
<keyword evidence="3" id="KW-0175">Coiled coil</keyword>
<gene>
    <name evidence="8" type="ordered locus">VS_2293</name>
</gene>
<feature type="domain" description="Flagellin C-terminal" evidence="7">
    <location>
        <begin position="322"/>
        <end position="406"/>
    </location>
</feature>
<evidence type="ECO:0000259" key="7">
    <source>
        <dbReference type="Pfam" id="PF00700"/>
    </source>
</evidence>
<keyword evidence="4 5" id="KW-0975">Bacterial flagellum</keyword>
<dbReference type="Proteomes" id="UP000009100">
    <property type="component" value="Chromosome 1"/>
</dbReference>
<comment type="subcellular location">
    <subcellularLocation>
        <location evidence="5">Secreted</location>
    </subcellularLocation>
    <subcellularLocation>
        <location evidence="5">Bacterial flagellum</location>
    </subcellularLocation>
</comment>
<evidence type="ECO:0000256" key="4">
    <source>
        <dbReference type="ARBA" id="ARBA00023143"/>
    </source>
</evidence>
<evidence type="ECO:0000313" key="8">
    <source>
        <dbReference type="EMBL" id="CAV19456.1"/>
    </source>
</evidence>
<protein>
    <recommendedName>
        <fullName evidence="5">Flagellin</fullName>
    </recommendedName>
</protein>
<dbReference type="GO" id="GO:0009288">
    <property type="term" value="C:bacterial-type flagellum"/>
    <property type="evidence" value="ECO:0007669"/>
    <property type="project" value="UniProtKB-SubCell"/>
</dbReference>
<dbReference type="eggNOG" id="COG1344">
    <property type="taxonomic scope" value="Bacteria"/>
</dbReference>
<keyword evidence="8" id="KW-0966">Cell projection</keyword>
<evidence type="ECO:0000256" key="1">
    <source>
        <dbReference type="ARBA" id="ARBA00005709"/>
    </source>
</evidence>
<evidence type="ECO:0000313" key="9">
    <source>
        <dbReference type="Proteomes" id="UP000009100"/>
    </source>
</evidence>
<evidence type="ECO:0000259" key="6">
    <source>
        <dbReference type="Pfam" id="PF00669"/>
    </source>
</evidence>
<dbReference type="Gene3D" id="6.10.280.190">
    <property type="match status" value="1"/>
</dbReference>
<dbReference type="KEGG" id="vsp:VS_2293"/>
<evidence type="ECO:0000256" key="3">
    <source>
        <dbReference type="ARBA" id="ARBA00023054"/>
    </source>
</evidence>
<accession>B7VIL0</accession>
<dbReference type="EMBL" id="FM954972">
    <property type="protein sequence ID" value="CAV19456.1"/>
    <property type="molecule type" value="Genomic_DNA"/>
</dbReference>
<dbReference type="PRINTS" id="PR00207">
    <property type="entry name" value="FLAGELLIN"/>
</dbReference>
<dbReference type="InterPro" id="IPR001029">
    <property type="entry name" value="Flagellin_N"/>
</dbReference>
<dbReference type="InterPro" id="IPR010810">
    <property type="entry name" value="Flagellin_hook_IN_motif"/>
</dbReference>
<dbReference type="Pfam" id="PF07196">
    <property type="entry name" value="Flagellin_IN"/>
    <property type="match status" value="1"/>
</dbReference>
<feature type="domain" description="Flagellin N-terminal" evidence="6">
    <location>
        <begin position="24"/>
        <end position="160"/>
    </location>
</feature>
<keyword evidence="2 5" id="KW-0964">Secreted</keyword>
<dbReference type="InterPro" id="IPR042187">
    <property type="entry name" value="Flagellin_C_sub2"/>
</dbReference>
<dbReference type="STRING" id="575788.VS_2293"/>
<sequence length="407" mass="43437">MVFRDVGSRYTGKSIGEITMAVNVNTNVSAMTAQRYLNSANSAQQTSMERLSSGSKINSAKDDAAGLQISNRLNVQSRGLDVAVRNANDGISIAQTAEGAMNETSNILQRMRDLSLQSTNGSNTKSDRVAIQEEVTALNDELNRIAETTSFGGNKLLNGTHGTKSFQIGADNGEAVMLQLKDMRSDNDQMGGSSYQFTEAKGKDWGVKAGANDLTMSLKDSFGDQREINISAKAGDDIEELATYINGQQDLVKASIDEEGKLQIFAGNNKVDGEIAFSGALSDELGMQAGAKPEDPKTLEGKQVTVDTIDVTSVGGAQESVAVIDAALKYVDSHRSELGAFQNRFDHAINNLDNINENVNASKSRIKDTDFAKETTNMTKSQILSQASSSILAQAKQAPNSALSLLG</sequence>
<dbReference type="NCBIfam" id="NF006466">
    <property type="entry name" value="PRK08869.1-1"/>
    <property type="match status" value="1"/>
</dbReference>
<dbReference type="InterPro" id="IPR001492">
    <property type="entry name" value="Flagellin"/>
</dbReference>
<dbReference type="Gene3D" id="1.20.1330.10">
    <property type="entry name" value="f41 fragment of flagellin, N-terminal domain"/>
    <property type="match status" value="1"/>
</dbReference>
<dbReference type="InterPro" id="IPR046358">
    <property type="entry name" value="Flagellin_C"/>
</dbReference>
<dbReference type="NCBIfam" id="NF006468">
    <property type="entry name" value="PRK08869.1-3"/>
    <property type="match status" value="1"/>
</dbReference>
<dbReference type="Gene3D" id="2.60.40.4390">
    <property type="match status" value="1"/>
</dbReference>
<comment type="function">
    <text evidence="5">Flagellin is the subunit protein which polymerizes to form the filaments of bacterial flagella.</text>
</comment>
<keyword evidence="8" id="KW-0969">Cilium</keyword>
<dbReference type="GO" id="GO:0005198">
    <property type="term" value="F:structural molecule activity"/>
    <property type="evidence" value="ECO:0007669"/>
    <property type="project" value="UniProtKB-UniRule"/>
</dbReference>
<dbReference type="AlphaFoldDB" id="B7VIL0"/>
<keyword evidence="8" id="KW-0282">Flagellum</keyword>
<proteinExistence type="inferred from homology"/>
<evidence type="ECO:0000256" key="5">
    <source>
        <dbReference type="RuleBase" id="RU362073"/>
    </source>
</evidence>
<comment type="similarity">
    <text evidence="1 5">Belongs to the bacterial flagellin family.</text>
</comment>